<dbReference type="PIRSF" id="PIRSF001112">
    <property type="entry name" value="Epoxide_hydrolase"/>
    <property type="match status" value="1"/>
</dbReference>
<name>A0A242MB94_CABSO</name>
<feature type="domain" description="Epoxide hydrolase N-terminal" evidence="5">
    <location>
        <begin position="3"/>
        <end position="108"/>
    </location>
</feature>
<evidence type="ECO:0000259" key="5">
    <source>
        <dbReference type="Pfam" id="PF06441"/>
    </source>
</evidence>
<dbReference type="PANTHER" id="PTHR21661:SF35">
    <property type="entry name" value="EPOXIDE HYDROLASE"/>
    <property type="match status" value="1"/>
</dbReference>
<dbReference type="AlphaFoldDB" id="A0A242MB94"/>
<dbReference type="RefSeq" id="WP_075360059.1">
    <property type="nucleotide sequence ID" value="NZ_MSRG01000088.1"/>
</dbReference>
<sequence length="383" mass="42446">MNVTPFQIAIPDTALHDLHERLSRVRWPQCVVDLGWREGTDEAFLKRLVDYWQNGFDWRAQESRLNALPQFTTRIDDRTIHFVHARGNGPAPLPLILTHGWPGSFIEMEAIIPLLADPASHGGDPRDAFDVVVPSLPGYGFSSAPSTPGTGPSEVARVWAALMEGLGYGRYGVQGGDWGAAVSTWLAFQNPENVAGLHLNYIPGSYRPPLDGGEAPPSPEETQFLDTAKAWADAEGGYAHVQGTKPQTLAFGLNDSPAGLAAWIAEKFYSWSDNGGDLEKAISLDALLTNISIYWFTGTIGSSFRMYLESRRRPVHFTSGQRVLPPTGIAAYPRELPLPPRSWIERVYNVQRWTTMPRGGHFAAMETPHELADELRTFFRPLR</sequence>
<evidence type="ECO:0000313" key="7">
    <source>
        <dbReference type="Proteomes" id="UP000195221"/>
    </source>
</evidence>
<comment type="caution">
    <text evidence="6">The sequence shown here is derived from an EMBL/GenBank/DDBJ whole genome shotgun (WGS) entry which is preliminary data.</text>
</comment>
<dbReference type="InterPro" id="IPR010497">
    <property type="entry name" value="Epoxide_hydro_N"/>
</dbReference>
<dbReference type="Proteomes" id="UP000195221">
    <property type="component" value="Unassembled WGS sequence"/>
</dbReference>
<keyword evidence="2" id="KW-0058">Aromatic hydrocarbons catabolism</keyword>
<dbReference type="PANTHER" id="PTHR21661">
    <property type="entry name" value="EPOXIDE HYDROLASE 1-RELATED"/>
    <property type="match status" value="1"/>
</dbReference>
<evidence type="ECO:0000313" key="6">
    <source>
        <dbReference type="EMBL" id="OTP68409.1"/>
    </source>
</evidence>
<dbReference type="GO" id="GO:0004301">
    <property type="term" value="F:epoxide hydrolase activity"/>
    <property type="evidence" value="ECO:0007669"/>
    <property type="project" value="TreeGrafter"/>
</dbReference>
<dbReference type="InterPro" id="IPR029058">
    <property type="entry name" value="AB_hydrolase_fold"/>
</dbReference>
<reference evidence="6 7" key="1">
    <citation type="submission" date="2017-03" db="EMBL/GenBank/DDBJ databases">
        <title>Genome analysis of strain PAMC 26577.</title>
        <authorList>
            <person name="Oh H.-M."/>
            <person name="Yang J.-A."/>
        </authorList>
    </citation>
    <scope>NUCLEOTIDE SEQUENCE [LARGE SCALE GENOMIC DNA]</scope>
    <source>
        <strain evidence="6 7">PAMC 26577</strain>
    </source>
</reference>
<proteinExistence type="inferred from homology"/>
<evidence type="ECO:0000256" key="3">
    <source>
        <dbReference type="ARBA" id="ARBA00022801"/>
    </source>
</evidence>
<dbReference type="Pfam" id="PF06441">
    <property type="entry name" value="EHN"/>
    <property type="match status" value="1"/>
</dbReference>
<evidence type="ECO:0000256" key="4">
    <source>
        <dbReference type="PIRSR" id="PIRSR001112-1"/>
    </source>
</evidence>
<feature type="active site" description="Proton acceptor" evidence="4">
    <location>
        <position position="361"/>
    </location>
</feature>
<comment type="similarity">
    <text evidence="1">Belongs to the peptidase S33 family.</text>
</comment>
<dbReference type="EMBL" id="NBTZ01000132">
    <property type="protein sequence ID" value="OTP68409.1"/>
    <property type="molecule type" value="Genomic_DNA"/>
</dbReference>
<evidence type="ECO:0000256" key="2">
    <source>
        <dbReference type="ARBA" id="ARBA00022797"/>
    </source>
</evidence>
<dbReference type="PRINTS" id="PR00412">
    <property type="entry name" value="EPOXHYDRLASE"/>
</dbReference>
<dbReference type="InterPro" id="IPR016292">
    <property type="entry name" value="Epoxide_hydrolase"/>
</dbReference>
<feature type="active site" description="Nucleophile" evidence="4">
    <location>
        <position position="177"/>
    </location>
</feature>
<dbReference type="SUPFAM" id="SSF53474">
    <property type="entry name" value="alpha/beta-Hydrolases"/>
    <property type="match status" value="1"/>
</dbReference>
<keyword evidence="3 6" id="KW-0378">Hydrolase</keyword>
<dbReference type="Gene3D" id="3.40.50.1820">
    <property type="entry name" value="alpha/beta hydrolase"/>
    <property type="match status" value="1"/>
</dbReference>
<evidence type="ECO:0000256" key="1">
    <source>
        <dbReference type="ARBA" id="ARBA00010088"/>
    </source>
</evidence>
<feature type="active site" description="Proton donor" evidence="4">
    <location>
        <position position="307"/>
    </location>
</feature>
<dbReference type="InterPro" id="IPR000639">
    <property type="entry name" value="Epox_hydrolase-like"/>
</dbReference>
<accession>A0A242MB94</accession>
<organism evidence="6 7">
    <name type="scientific">Caballeronia sordidicola</name>
    <name type="common">Burkholderia sordidicola</name>
    <dbReference type="NCBI Taxonomy" id="196367"/>
    <lineage>
        <taxon>Bacteria</taxon>
        <taxon>Pseudomonadati</taxon>
        <taxon>Pseudomonadota</taxon>
        <taxon>Betaproteobacteria</taxon>
        <taxon>Burkholderiales</taxon>
        <taxon>Burkholderiaceae</taxon>
        <taxon>Caballeronia</taxon>
    </lineage>
</organism>
<dbReference type="GO" id="GO:0097176">
    <property type="term" value="P:epoxide metabolic process"/>
    <property type="evidence" value="ECO:0007669"/>
    <property type="project" value="TreeGrafter"/>
</dbReference>
<protein>
    <submittedName>
        <fullName evidence="6">Epoxide hydrolase</fullName>
    </submittedName>
</protein>
<gene>
    <name evidence="6" type="ORF">PAMC26577_33885</name>
</gene>